<reference evidence="1 2" key="1">
    <citation type="submission" date="2016-10" db="EMBL/GenBank/DDBJ databases">
        <authorList>
            <person name="de Groot N.N."/>
        </authorList>
    </citation>
    <scope>NUCLEOTIDE SEQUENCE [LARGE SCALE GENOMIC DNA]</scope>
    <source>
        <strain evidence="1 2">MT12</strain>
    </source>
</reference>
<gene>
    <name evidence="1" type="ORF">SAMN05444164_0640</name>
</gene>
<evidence type="ECO:0000313" key="2">
    <source>
        <dbReference type="Proteomes" id="UP000198992"/>
    </source>
</evidence>
<proteinExistence type="predicted"/>
<evidence type="ECO:0000313" key="1">
    <source>
        <dbReference type="EMBL" id="SEB95004.1"/>
    </source>
</evidence>
<dbReference type="Proteomes" id="UP000198992">
    <property type="component" value="Unassembled WGS sequence"/>
</dbReference>
<organism evidence="1 2">
    <name type="scientific">Bradyrhizobium erythrophlei</name>
    <dbReference type="NCBI Taxonomy" id="1437360"/>
    <lineage>
        <taxon>Bacteria</taxon>
        <taxon>Pseudomonadati</taxon>
        <taxon>Pseudomonadota</taxon>
        <taxon>Alphaproteobacteria</taxon>
        <taxon>Hyphomicrobiales</taxon>
        <taxon>Nitrobacteraceae</taxon>
        <taxon>Bradyrhizobium</taxon>
    </lineage>
</organism>
<name>A0A1H4NIS2_9BRAD</name>
<dbReference type="AlphaFoldDB" id="A0A1H4NIS2"/>
<accession>A0A1H4NIS2</accession>
<dbReference type="EMBL" id="FNTH01000001">
    <property type="protein sequence ID" value="SEB95004.1"/>
    <property type="molecule type" value="Genomic_DNA"/>
</dbReference>
<sequence length="293" mass="33325">MDRLRRGFSLRSVLSGKWTPDGLRVRGIGSLHGFASHCKAFPSWGAEATRLVEINLITANRRKGARKRNLTHCKRGHELSGTNLGIKASGQRWCKACNHGLQKIGSVMKPEQIARVHKAIENGLTVGQITQTRGARRLIVTFKALKRYRIENPSFDRFLIENARVRLSRSQLMLFRIVPSNAEHFRLDLAQEDVPPFEMQAGDFEWILSLLKQKRVPFEARYDVAQDIIVSLLSRAISRENLANRIMDFTSEHYRRNPGLGYGTVKQPDSLDAPIYDDADVSRGDRAHRGLWD</sequence>
<protein>
    <submittedName>
        <fullName evidence="1">Uncharacterized protein</fullName>
    </submittedName>
</protein>